<name>A0A2S1T0F8_9ACTN</name>
<reference evidence="1 2" key="1">
    <citation type="submission" date="2018-05" db="EMBL/GenBank/DDBJ databases">
        <title>Complete genome sequence of sponge-derived Streptomyces sp. HNM0039.</title>
        <authorList>
            <person name="Huang X."/>
            <person name="Zhou S."/>
        </authorList>
    </citation>
    <scope>NUCLEOTIDE SEQUENCE [LARGE SCALE GENOMIC DNA]</scope>
    <source>
        <strain evidence="1 2">HNM0039</strain>
    </source>
</reference>
<dbReference type="RefSeq" id="WP_108908051.1">
    <property type="nucleotide sequence ID" value="NZ_CP029188.1"/>
</dbReference>
<protein>
    <submittedName>
        <fullName evidence="1">Uncharacterized protein</fullName>
    </submittedName>
</protein>
<dbReference type="KEGG" id="stir:DDW44_26815"/>
<dbReference type="OrthoDB" id="4351140at2"/>
<evidence type="ECO:0000313" key="1">
    <source>
        <dbReference type="EMBL" id="AWI31997.1"/>
    </source>
</evidence>
<evidence type="ECO:0000313" key="2">
    <source>
        <dbReference type="Proteomes" id="UP000244900"/>
    </source>
</evidence>
<accession>A0A2S1T0F8</accession>
<keyword evidence="2" id="KW-1185">Reference proteome</keyword>
<dbReference type="Proteomes" id="UP000244900">
    <property type="component" value="Chromosome"/>
</dbReference>
<dbReference type="AlphaFoldDB" id="A0A2S1T0F8"/>
<proteinExistence type="predicted"/>
<sequence length="390" mass="42667">MEIAEARQAVSDLRAAQPSFTGPDAARANTLIGNPDALDQGFYGTCGMAAVVRSFLQHDRARFVNLLQAVYAGADFNRIPTGPGVLLQGRLKQRDAKAAQLNTAYIPLFDLDFVLARSLGKLLKIRSPQMYAAQKLFSEEIARLFNVREPFLDAFTLDPEHIPTLNAAKLDTRLSCELRIKGWRLGQVAGFTVDLPTTKIETRTPGDHWVLRFNAGGRERALRVLRTAAGPLQVAVDVHGSESAFRDQGDLGLDSDGLGHLMLHVAAASTATITRIDPLAPQAAVDVVNAQLTGPTPYVYGLVRSFDDWQRAKWEASARTFPNPPSPPAPVWGRVEPEGEHIIAVNGRIEREADFYVLPVWTWKTAFEVRVPAAHLAGYLPILVHGQIGA</sequence>
<gene>
    <name evidence="1" type="ORF">DDW44_26815</name>
</gene>
<dbReference type="EMBL" id="CP029188">
    <property type="protein sequence ID" value="AWI31997.1"/>
    <property type="molecule type" value="Genomic_DNA"/>
</dbReference>
<organism evidence="1 2">
    <name type="scientific">Streptomyces tirandamycinicus</name>
    <dbReference type="NCBI Taxonomy" id="2174846"/>
    <lineage>
        <taxon>Bacteria</taxon>
        <taxon>Bacillati</taxon>
        <taxon>Actinomycetota</taxon>
        <taxon>Actinomycetes</taxon>
        <taxon>Kitasatosporales</taxon>
        <taxon>Streptomycetaceae</taxon>
        <taxon>Streptomyces</taxon>
    </lineage>
</organism>